<evidence type="ECO:0000256" key="1">
    <source>
        <dbReference type="SAM" id="MobiDB-lite"/>
    </source>
</evidence>
<keyword evidence="3" id="KW-0808">Transferase</keyword>
<dbReference type="InterPro" id="IPR013761">
    <property type="entry name" value="SAM/pointed_sf"/>
</dbReference>
<feature type="region of interest" description="Disordered" evidence="1">
    <location>
        <begin position="188"/>
        <end position="230"/>
    </location>
</feature>
<feature type="compositionally biased region" description="Polar residues" evidence="1">
    <location>
        <begin position="282"/>
        <end position="301"/>
    </location>
</feature>
<comment type="caution">
    <text evidence="3">The sequence shown here is derived from an EMBL/GenBank/DDBJ whole genome shotgun (WGS) entry which is preliminary data.</text>
</comment>
<proteinExistence type="predicted"/>
<dbReference type="SMART" id="SM00454">
    <property type="entry name" value="SAM"/>
    <property type="match status" value="1"/>
</dbReference>
<feature type="compositionally biased region" description="Low complexity" evidence="1">
    <location>
        <begin position="302"/>
        <end position="319"/>
    </location>
</feature>
<organism evidence="3 4">
    <name type="scientific">Basidiobolus ranarum</name>
    <dbReference type="NCBI Taxonomy" id="34480"/>
    <lineage>
        <taxon>Eukaryota</taxon>
        <taxon>Fungi</taxon>
        <taxon>Fungi incertae sedis</taxon>
        <taxon>Zoopagomycota</taxon>
        <taxon>Entomophthoromycotina</taxon>
        <taxon>Basidiobolomycetes</taxon>
        <taxon>Basidiobolales</taxon>
        <taxon>Basidiobolaceae</taxon>
        <taxon>Basidiobolus</taxon>
    </lineage>
</organism>
<evidence type="ECO:0000313" key="4">
    <source>
        <dbReference type="Proteomes" id="UP001479436"/>
    </source>
</evidence>
<feature type="compositionally biased region" description="Basic and acidic residues" evidence="1">
    <location>
        <begin position="196"/>
        <end position="205"/>
    </location>
</feature>
<accession>A0ABR2VMB5</accession>
<dbReference type="EMBL" id="JASJQH010009235">
    <property type="protein sequence ID" value="KAK9680448.1"/>
    <property type="molecule type" value="Genomic_DNA"/>
</dbReference>
<evidence type="ECO:0000259" key="2">
    <source>
        <dbReference type="PROSITE" id="PS50105"/>
    </source>
</evidence>
<dbReference type="Proteomes" id="UP001479436">
    <property type="component" value="Unassembled WGS sequence"/>
</dbReference>
<keyword evidence="4" id="KW-1185">Reference proteome</keyword>
<dbReference type="PROSITE" id="PS50105">
    <property type="entry name" value="SAM_DOMAIN"/>
    <property type="match status" value="1"/>
</dbReference>
<name>A0ABR2VMB5_9FUNG</name>
<dbReference type="InterPro" id="IPR001660">
    <property type="entry name" value="SAM"/>
</dbReference>
<sequence>MLGNGKNTIDIISMVNQDNTNQLNIIPTSSAALETAQELHTTSTLRVDSGVDMTQHLSGKYESEGKQDSLEEEYDKWNLESVLNWLDENDFGEYKQNFAENNVHGKSFFELTHKALKNLDIPTITERVRLLNATKKVGLHRSRRNRRDSVQINTETLVESDQDPSQQSDITSDLDDHHSEDLLLLATSQQHSYRGTAREGYRENHSSNSDSHQHPGYPFNDNQTSCRESGHGYRDIYATYRDYQNSSRDPCEGYQATPAPVIRPRGSSKDYVQHSTLHNIPAVSPSSLTSQSGAATISITPRSSSRNIRFFSSSPSSSFDTHNQSPVSITDTSSTVSEYPS</sequence>
<evidence type="ECO:0000313" key="3">
    <source>
        <dbReference type="EMBL" id="KAK9680448.1"/>
    </source>
</evidence>
<dbReference type="SUPFAM" id="SSF47769">
    <property type="entry name" value="SAM/Pointed domain"/>
    <property type="match status" value="1"/>
</dbReference>
<feature type="domain" description="SAM" evidence="2">
    <location>
        <begin position="77"/>
        <end position="140"/>
    </location>
</feature>
<dbReference type="EC" id="2.7.11.25" evidence="3"/>
<feature type="region of interest" description="Disordered" evidence="1">
    <location>
        <begin position="138"/>
        <end position="174"/>
    </location>
</feature>
<feature type="non-terminal residue" evidence="3">
    <location>
        <position position="341"/>
    </location>
</feature>
<gene>
    <name evidence="3" type="primary">STE11_2</name>
    <name evidence="3" type="ORF">K7432_015936</name>
</gene>
<dbReference type="Pfam" id="PF07647">
    <property type="entry name" value="SAM_2"/>
    <property type="match status" value="1"/>
</dbReference>
<protein>
    <submittedName>
        <fullName evidence="3">ATP binding</fullName>
        <ecNumber evidence="3">2.7.11.25</ecNumber>
    </submittedName>
</protein>
<feature type="region of interest" description="Disordered" evidence="1">
    <location>
        <begin position="282"/>
        <end position="341"/>
    </location>
</feature>
<feature type="region of interest" description="Disordered" evidence="1">
    <location>
        <begin position="244"/>
        <end position="270"/>
    </location>
</feature>
<reference evidence="3 4" key="1">
    <citation type="submission" date="2023-04" db="EMBL/GenBank/DDBJ databases">
        <title>Genome of Basidiobolus ranarum AG-B5.</title>
        <authorList>
            <person name="Stajich J.E."/>
            <person name="Carter-House D."/>
            <person name="Gryganskyi A."/>
        </authorList>
    </citation>
    <scope>NUCLEOTIDE SEQUENCE [LARGE SCALE GENOMIC DNA]</scope>
    <source>
        <strain evidence="3 4">AG-B5</strain>
    </source>
</reference>
<feature type="compositionally biased region" description="Polar residues" evidence="1">
    <location>
        <begin position="150"/>
        <end position="171"/>
    </location>
</feature>
<dbReference type="GO" id="GO:0004709">
    <property type="term" value="F:MAP kinase kinase kinase activity"/>
    <property type="evidence" value="ECO:0007669"/>
    <property type="project" value="UniProtKB-EC"/>
</dbReference>
<feature type="compositionally biased region" description="Polar residues" evidence="1">
    <location>
        <begin position="320"/>
        <end position="341"/>
    </location>
</feature>
<dbReference type="Gene3D" id="1.10.150.50">
    <property type="entry name" value="Transcription Factor, Ets-1"/>
    <property type="match status" value="1"/>
</dbReference>